<evidence type="ECO:0000256" key="1">
    <source>
        <dbReference type="SAM" id="Phobius"/>
    </source>
</evidence>
<keyword evidence="5" id="KW-1185">Reference proteome</keyword>
<dbReference type="InterPro" id="IPR053946">
    <property type="entry name" value="YscD_ppl_3rd"/>
</dbReference>
<dbReference type="NCBIfam" id="TIGR02500">
    <property type="entry name" value="type_III_yscD"/>
    <property type="match status" value="1"/>
</dbReference>
<dbReference type="EMBL" id="JAHSTV010000010">
    <property type="protein sequence ID" value="MBV4465827.1"/>
    <property type="molecule type" value="Genomic_DNA"/>
</dbReference>
<dbReference type="Pfam" id="PF21934">
    <property type="entry name" value="Yop-YscD_ppl_3rd"/>
    <property type="match status" value="1"/>
</dbReference>
<reference evidence="4" key="1">
    <citation type="submission" date="2021-06" db="EMBL/GenBank/DDBJ databases">
        <title>Updating the genus Pseudomonas: Description of 43 new species and partition of the Pseudomonas putida group.</title>
        <authorList>
            <person name="Girard L."/>
            <person name="Lood C."/>
            <person name="Vandamme P."/>
            <person name="Rokni-Zadeh H."/>
            <person name="Van Noort V."/>
            <person name="Hofte M."/>
            <person name="Lavigne R."/>
            <person name="De Mot R."/>
        </authorList>
    </citation>
    <scope>NUCLEOTIDE SEQUENCE</scope>
    <source>
        <strain evidence="4">SWRI79</strain>
    </source>
</reference>
<proteinExistence type="predicted"/>
<dbReference type="InterPro" id="IPR053947">
    <property type="entry name" value="YscD_ppl__2nd"/>
</dbReference>
<evidence type="ECO:0000313" key="5">
    <source>
        <dbReference type="Proteomes" id="UP000886900"/>
    </source>
</evidence>
<accession>A0ABS6Q0L0</accession>
<dbReference type="RefSeq" id="WP_217857801.1">
    <property type="nucleotide sequence ID" value="NZ_JAHSTV010000010.1"/>
</dbReference>
<gene>
    <name evidence="4" type="primary">sctD</name>
    <name evidence="4" type="ORF">KVG95_21095</name>
</gene>
<name>A0ABS6Q0L0_9PSED</name>
<feature type="domain" description="YscD-like Bon-like" evidence="2">
    <location>
        <begin position="281"/>
        <end position="323"/>
    </location>
</feature>
<keyword evidence="1" id="KW-0812">Transmembrane</keyword>
<feature type="transmembrane region" description="Helical" evidence="1">
    <location>
        <begin position="115"/>
        <end position="137"/>
    </location>
</feature>
<evidence type="ECO:0000259" key="3">
    <source>
        <dbReference type="Pfam" id="PF21937"/>
    </source>
</evidence>
<dbReference type="InterPro" id="IPR012843">
    <property type="entry name" value="YscD"/>
</dbReference>
<feature type="domain" description="YscD-like Bon-like" evidence="3">
    <location>
        <begin position="208"/>
        <end position="270"/>
    </location>
</feature>
<protein>
    <submittedName>
        <fullName evidence="4">Type III secretion system inner membrane ring subunit SctD</fullName>
    </submittedName>
</protein>
<evidence type="ECO:0000259" key="2">
    <source>
        <dbReference type="Pfam" id="PF21934"/>
    </source>
</evidence>
<keyword evidence="1" id="KW-1133">Transmembrane helix</keyword>
<sequence>MECTYKLKWLNGPLRGRELALPTGELRLGGTDPDIALSLEQGIQAILSIDDTGIMLVSATPVWVAGRSWDMEQALPFGGVIDIAGQAFVLGASTDELPTLPVPVRLAPTATRKSCWSLWCAGGLGFVAVFTVALVFWQPVPVAPPFNLDVWLALQLENPELSGLSVMRVAQRGLVIKGMCRSTPSVDGLRLRLREKGLYVHDESVCADTLRQSVLAVLTLDGYRDVEVKSGETLDRVVILGAIVADRAWQHASAQLQALPALGGWTVVNDHAQLFDGLLVRLTASNLLDGLSIVVSDRTLRVSGQLAPQRLQAVAEVIKAFNQDGPPRLLAAFQNIPGAPSASQFLPSAIVSIGGNTDSTYVQLANGMRLQKGSVLPSGYLIHALNRSAMALLKGQELVSLPLDL</sequence>
<evidence type="ECO:0000313" key="4">
    <source>
        <dbReference type="EMBL" id="MBV4465827.1"/>
    </source>
</evidence>
<dbReference type="Proteomes" id="UP000886900">
    <property type="component" value="Unassembled WGS sequence"/>
</dbReference>
<comment type="caution">
    <text evidence="4">The sequence shown here is derived from an EMBL/GenBank/DDBJ whole genome shotgun (WGS) entry which is preliminary data.</text>
</comment>
<dbReference type="Pfam" id="PF21937">
    <property type="entry name" value="Yop-YscD_ppl_2nd"/>
    <property type="match status" value="1"/>
</dbReference>
<keyword evidence="1" id="KW-0472">Membrane</keyword>
<organism evidence="4 5">
    <name type="scientific">Pseudomonas farris</name>
    <dbReference type="NCBI Taxonomy" id="2841207"/>
    <lineage>
        <taxon>Bacteria</taxon>
        <taxon>Pseudomonadati</taxon>
        <taxon>Pseudomonadota</taxon>
        <taxon>Gammaproteobacteria</taxon>
        <taxon>Pseudomonadales</taxon>
        <taxon>Pseudomonadaceae</taxon>
        <taxon>Pseudomonas</taxon>
    </lineage>
</organism>